<keyword evidence="3" id="KW-1185">Reference proteome</keyword>
<comment type="caution">
    <text evidence="2">The sequence shown here is derived from an EMBL/GenBank/DDBJ whole genome shotgun (WGS) entry which is preliminary data.</text>
</comment>
<dbReference type="PANTHER" id="PTHR38011:SF2">
    <property type="entry name" value="BIFUNCTIONAL DEAMINASE-REDUCTASE DOMAIN PROTEIN"/>
    <property type="match status" value="1"/>
</dbReference>
<proteinExistence type="predicted"/>
<dbReference type="Gene3D" id="3.40.430.10">
    <property type="entry name" value="Dihydrofolate Reductase, subunit A"/>
    <property type="match status" value="1"/>
</dbReference>
<dbReference type="InterPro" id="IPR050765">
    <property type="entry name" value="Riboflavin_Biosynth_HTPR"/>
</dbReference>
<dbReference type="Proteomes" id="UP000520767">
    <property type="component" value="Unassembled WGS sequence"/>
</dbReference>
<dbReference type="InterPro" id="IPR024072">
    <property type="entry name" value="DHFR-like_dom_sf"/>
</dbReference>
<reference evidence="2 3" key="1">
    <citation type="submission" date="2020-08" db="EMBL/GenBank/DDBJ databases">
        <title>Genomic Encyclopedia of Type Strains, Phase III (KMG-III): the genomes of soil and plant-associated and newly described type strains.</title>
        <authorList>
            <person name="Whitman W."/>
        </authorList>
    </citation>
    <scope>NUCLEOTIDE SEQUENCE [LARGE SCALE GENOMIC DNA]</scope>
    <source>
        <strain evidence="2 3">CECT 8960</strain>
    </source>
</reference>
<evidence type="ECO:0000313" key="3">
    <source>
        <dbReference type="Proteomes" id="UP000520767"/>
    </source>
</evidence>
<dbReference type="AlphaFoldDB" id="A0A7W7VIE4"/>
<accession>A0A7W7VIE4</accession>
<evidence type="ECO:0000259" key="1">
    <source>
        <dbReference type="Pfam" id="PF01872"/>
    </source>
</evidence>
<dbReference type="RefSeq" id="WP_225944065.1">
    <property type="nucleotide sequence ID" value="NZ_JACHJQ010000009.1"/>
</dbReference>
<gene>
    <name evidence="2" type="ORF">FHR82_007732</name>
</gene>
<dbReference type="GO" id="GO:0009231">
    <property type="term" value="P:riboflavin biosynthetic process"/>
    <property type="evidence" value="ECO:0007669"/>
    <property type="project" value="InterPro"/>
</dbReference>
<organism evidence="2 3">
    <name type="scientific">Actinophytocola algeriensis</name>
    <dbReference type="NCBI Taxonomy" id="1768010"/>
    <lineage>
        <taxon>Bacteria</taxon>
        <taxon>Bacillati</taxon>
        <taxon>Actinomycetota</taxon>
        <taxon>Actinomycetes</taxon>
        <taxon>Pseudonocardiales</taxon>
        <taxon>Pseudonocardiaceae</taxon>
    </lineage>
</organism>
<dbReference type="SUPFAM" id="SSF53597">
    <property type="entry name" value="Dihydrofolate reductase-like"/>
    <property type="match status" value="1"/>
</dbReference>
<dbReference type="GO" id="GO:0008703">
    <property type="term" value="F:5-amino-6-(5-phosphoribosylamino)uracil reductase activity"/>
    <property type="evidence" value="ECO:0007669"/>
    <property type="project" value="InterPro"/>
</dbReference>
<dbReference type="PANTHER" id="PTHR38011">
    <property type="entry name" value="DIHYDROFOLATE REDUCTASE FAMILY PROTEIN (AFU_ORTHOLOGUE AFUA_8G06820)"/>
    <property type="match status" value="1"/>
</dbReference>
<dbReference type="EMBL" id="JACHJQ010000009">
    <property type="protein sequence ID" value="MBB4911472.1"/>
    <property type="molecule type" value="Genomic_DNA"/>
</dbReference>
<feature type="domain" description="Bacterial bifunctional deaminase-reductase C-terminal" evidence="1">
    <location>
        <begin position="5"/>
        <end position="192"/>
    </location>
</feature>
<evidence type="ECO:0000313" key="2">
    <source>
        <dbReference type="EMBL" id="MBB4911472.1"/>
    </source>
</evidence>
<protein>
    <submittedName>
        <fullName evidence="2">Dihydrofolate reductase</fullName>
    </submittedName>
</protein>
<dbReference type="Pfam" id="PF01872">
    <property type="entry name" value="RibD_C"/>
    <property type="match status" value="1"/>
</dbReference>
<sequence>MGMSTIAINMFLTLDGVAQAPGGPDEDRDAGFEHGGWQGPYFTEQFGTEIVGPWHANPGALLLGRKTYEIFAGFWPHVPPDADEYPMAKILNEAPKYVASRTLTSPEWANTTVLDGDLVAAVTDLKAQDLGEIQVIGSVELAQTLMRHGLIDEYRLTIHPVVLGTGKRFFGDGTVPSGMKLVSSQATDGGIIAAVYRPTGAPEYGSV</sequence>
<name>A0A7W7VIE4_9PSEU</name>
<dbReference type="InterPro" id="IPR002734">
    <property type="entry name" value="RibDG_C"/>
</dbReference>